<feature type="domain" description="Nucleolar protein 10-like second" evidence="8">
    <location>
        <begin position="392"/>
        <end position="439"/>
    </location>
</feature>
<dbReference type="InterPro" id="IPR015943">
    <property type="entry name" value="WD40/YVTN_repeat-like_dom_sf"/>
</dbReference>
<dbReference type="Gene3D" id="2.130.10.10">
    <property type="entry name" value="YVTN repeat-like/Quinoprotein amine dehydrogenase"/>
    <property type="match status" value="1"/>
</dbReference>
<evidence type="ECO:0000256" key="4">
    <source>
        <dbReference type="ARBA" id="ARBA00022737"/>
    </source>
</evidence>
<dbReference type="GO" id="GO:0000462">
    <property type="term" value="P:maturation of SSU-rRNA from tricistronic rRNA transcript (SSU-rRNA, 5.8S rRNA, LSU-rRNA)"/>
    <property type="evidence" value="ECO:0007669"/>
    <property type="project" value="TreeGrafter"/>
</dbReference>
<feature type="compositionally biased region" description="Basic and acidic residues" evidence="6">
    <location>
        <begin position="465"/>
        <end position="484"/>
    </location>
</feature>
<evidence type="ECO:0000256" key="2">
    <source>
        <dbReference type="ARBA" id="ARBA00005264"/>
    </source>
</evidence>
<dbReference type="Proteomes" id="UP000007014">
    <property type="component" value="Chromosome 16"/>
</dbReference>
<evidence type="ECO:0000256" key="5">
    <source>
        <dbReference type="ARBA" id="ARBA00023242"/>
    </source>
</evidence>
<feature type="region of interest" description="Disordered" evidence="6">
    <location>
        <begin position="461"/>
        <end position="484"/>
    </location>
</feature>
<dbReference type="GeneID" id="16995975"/>
<accession>M1VJW7</accession>
<dbReference type="OrthoDB" id="273340at2759"/>
<evidence type="ECO:0000256" key="1">
    <source>
        <dbReference type="ARBA" id="ARBA00004604"/>
    </source>
</evidence>
<feature type="domain" description="Nucleolar protein 10-like N-terminal" evidence="9">
    <location>
        <begin position="46"/>
        <end position="382"/>
    </location>
</feature>
<dbReference type="GO" id="GO:0032040">
    <property type="term" value="C:small-subunit processome"/>
    <property type="evidence" value="ECO:0007669"/>
    <property type="project" value="TreeGrafter"/>
</dbReference>
<protein>
    <submittedName>
        <fullName evidence="10">Uncharacterized protein</fullName>
    </submittedName>
</protein>
<evidence type="ECO:0000256" key="3">
    <source>
        <dbReference type="ARBA" id="ARBA00022574"/>
    </source>
</evidence>
<dbReference type="InterPro" id="IPR036322">
    <property type="entry name" value="WD40_repeat_dom_sf"/>
</dbReference>
<dbReference type="KEGG" id="cme:CYME_CMP003C"/>
<dbReference type="Pfam" id="PF08159">
    <property type="entry name" value="NUC153"/>
    <property type="match status" value="1"/>
</dbReference>
<dbReference type="Gramene" id="CMP003CT">
    <property type="protein sequence ID" value="CMP003CT"/>
    <property type="gene ID" value="CMP003C"/>
</dbReference>
<feature type="domain" description="NUC153" evidence="7">
    <location>
        <begin position="483"/>
        <end position="510"/>
    </location>
</feature>
<dbReference type="InterPro" id="IPR040382">
    <property type="entry name" value="NOL10/Enp2"/>
</dbReference>
<gene>
    <name evidence="10" type="ORF">CYME_CMP003C</name>
</gene>
<dbReference type="AlphaFoldDB" id="M1VJW7"/>
<dbReference type="PANTHER" id="PTHR14927">
    <property type="entry name" value="NUCLEOLAR PROTEIN 10"/>
    <property type="match status" value="1"/>
</dbReference>
<dbReference type="Pfam" id="PF23098">
    <property type="entry name" value="Beta-prop_NOL10_N"/>
    <property type="match status" value="1"/>
</dbReference>
<dbReference type="HOGENOM" id="CLU_009923_1_1_1"/>
<keyword evidence="11" id="KW-1185">Reference proteome</keyword>
<dbReference type="SUPFAM" id="SSF50978">
    <property type="entry name" value="WD40 repeat-like"/>
    <property type="match status" value="1"/>
</dbReference>
<keyword evidence="5" id="KW-0539">Nucleus</keyword>
<dbReference type="InterPro" id="IPR056551">
    <property type="entry name" value="Beta-prop_NOL10_N"/>
</dbReference>
<comment type="similarity">
    <text evidence="2">Belongs to the WD repeat NOL10/ENP2 family.</text>
</comment>
<name>M1VJW7_CYAM1</name>
<dbReference type="eggNOG" id="KOG2321">
    <property type="taxonomic scope" value="Eukaryota"/>
</dbReference>
<evidence type="ECO:0000313" key="11">
    <source>
        <dbReference type="Proteomes" id="UP000007014"/>
    </source>
</evidence>
<evidence type="ECO:0000256" key="6">
    <source>
        <dbReference type="SAM" id="MobiDB-lite"/>
    </source>
</evidence>
<keyword evidence="3" id="KW-0853">WD repeat</keyword>
<dbReference type="OMA" id="GYFMDVR"/>
<dbReference type="InterPro" id="IPR012580">
    <property type="entry name" value="NUC153"/>
</dbReference>
<evidence type="ECO:0000259" key="8">
    <source>
        <dbReference type="Pfam" id="PF23097"/>
    </source>
</evidence>
<reference evidence="10 11" key="1">
    <citation type="journal article" date="2004" name="Nature">
        <title>Genome sequence of the ultrasmall unicellular red alga Cyanidioschyzon merolae 10D.</title>
        <authorList>
            <person name="Matsuzaki M."/>
            <person name="Misumi O."/>
            <person name="Shin-i T."/>
            <person name="Maruyama S."/>
            <person name="Takahara M."/>
            <person name="Miyagishima S."/>
            <person name="Mori T."/>
            <person name="Nishida K."/>
            <person name="Yagisawa F."/>
            <person name="Nishida K."/>
            <person name="Yoshida Y."/>
            <person name="Nishimura Y."/>
            <person name="Nakao S."/>
            <person name="Kobayashi T."/>
            <person name="Momoyama Y."/>
            <person name="Higashiyama T."/>
            <person name="Minoda A."/>
            <person name="Sano M."/>
            <person name="Nomoto H."/>
            <person name="Oishi K."/>
            <person name="Hayashi H."/>
            <person name="Ohta F."/>
            <person name="Nishizaka S."/>
            <person name="Haga S."/>
            <person name="Miura S."/>
            <person name="Morishita T."/>
            <person name="Kabeya Y."/>
            <person name="Terasawa K."/>
            <person name="Suzuki Y."/>
            <person name="Ishii Y."/>
            <person name="Asakawa S."/>
            <person name="Takano H."/>
            <person name="Ohta N."/>
            <person name="Kuroiwa H."/>
            <person name="Tanaka K."/>
            <person name="Shimizu N."/>
            <person name="Sugano S."/>
            <person name="Sato N."/>
            <person name="Nozaki H."/>
            <person name="Ogasawara N."/>
            <person name="Kohara Y."/>
            <person name="Kuroiwa T."/>
        </authorList>
    </citation>
    <scope>NUCLEOTIDE SEQUENCE [LARGE SCALE GENOMIC DNA]</scope>
    <source>
        <strain evidence="10 11">10D</strain>
    </source>
</reference>
<comment type="subcellular location">
    <subcellularLocation>
        <location evidence="1">Nucleus</location>
        <location evidence="1">Nucleolus</location>
    </subcellularLocation>
</comment>
<keyword evidence="4" id="KW-0677">Repeat</keyword>
<dbReference type="Pfam" id="PF23097">
    <property type="entry name" value="NOL10_2nd"/>
    <property type="match status" value="1"/>
</dbReference>
<evidence type="ECO:0000313" key="10">
    <source>
        <dbReference type="EMBL" id="BAM81678.1"/>
    </source>
</evidence>
<evidence type="ECO:0000259" key="9">
    <source>
        <dbReference type="Pfam" id="PF23098"/>
    </source>
</evidence>
<organism evidence="10 11">
    <name type="scientific">Cyanidioschyzon merolae (strain NIES-3377 / 10D)</name>
    <name type="common">Unicellular red alga</name>
    <dbReference type="NCBI Taxonomy" id="280699"/>
    <lineage>
        <taxon>Eukaryota</taxon>
        <taxon>Rhodophyta</taxon>
        <taxon>Bangiophyceae</taxon>
        <taxon>Cyanidiales</taxon>
        <taxon>Cyanidiaceae</taxon>
        <taxon>Cyanidioschyzon</taxon>
    </lineage>
</organism>
<proteinExistence type="inferred from homology"/>
<reference evidence="10 11" key="2">
    <citation type="journal article" date="2007" name="BMC Biol.">
        <title>A 100%-complete sequence reveals unusually simple genomic features in the hot-spring red alga Cyanidioschyzon merolae.</title>
        <authorList>
            <person name="Nozaki H."/>
            <person name="Takano H."/>
            <person name="Misumi O."/>
            <person name="Terasawa K."/>
            <person name="Matsuzaki M."/>
            <person name="Maruyama S."/>
            <person name="Nishida K."/>
            <person name="Yagisawa F."/>
            <person name="Yoshida Y."/>
            <person name="Fujiwara T."/>
            <person name="Takio S."/>
            <person name="Tamura K."/>
            <person name="Chung S.J."/>
            <person name="Nakamura S."/>
            <person name="Kuroiwa H."/>
            <person name="Tanaka K."/>
            <person name="Sato N."/>
            <person name="Kuroiwa T."/>
        </authorList>
    </citation>
    <scope>NUCLEOTIDE SEQUENCE [LARGE SCALE GENOMIC DNA]</scope>
    <source>
        <strain evidence="10 11">10D</strain>
    </source>
</reference>
<dbReference type="STRING" id="280699.M1VJW7"/>
<dbReference type="InterPro" id="IPR056550">
    <property type="entry name" value="NOL10_2nd"/>
</dbReference>
<dbReference type="EMBL" id="AP006498">
    <property type="protein sequence ID" value="BAM81678.1"/>
    <property type="molecule type" value="Genomic_DNA"/>
</dbReference>
<evidence type="ECO:0000259" key="7">
    <source>
        <dbReference type="Pfam" id="PF08159"/>
    </source>
</evidence>
<sequence length="513" mass="57605">MVRTFERQAVPGAAVYHITSPPAETPLEQVTKGSKQASRRNVRDVRARTGAHAAQIQLLQDLEFPGSCVRVRSTPSGTHLVAVGTYPPQLRVFEFAELGLKFVRHFDAAPVDLLVLEDDWRKLAILRNDRFIELHSQGGLHEKVRIPHAGRALAYHPSNCDLYVAAAGSRVYRLNLDEGRFLPPLETFSASNETLQLNKEFNLLGAGGDSGFYEVFDPREEPHRRAGCFNPAKHATELGNSTVTCSVFQGLHLGVGLDDGTLLLYDIRSERPLGVRSLGFGLPVQSVSIHVGAHEPNRSWLVAADRKCVKIFGDLRLEDAPFLSFETPADIEQLETSFGGAGLVMAACSDRPVHCYFIPALGPAPKWCAYLEHLTEELAESTVSQQDSVVAIYDHYRFVTRDELSALGLESLLGSDALIPHLHGFLIELSLYRKTRSAINPAEYEEWRRLRIQERIAQQQQQRIRAVDSQKNRTSSRRREKDDERFRARFTDADFAVNESHERWRRLHASNKA</sequence>
<dbReference type="RefSeq" id="XP_005537714.1">
    <property type="nucleotide sequence ID" value="XM_005537657.1"/>
</dbReference>
<dbReference type="PANTHER" id="PTHR14927:SF0">
    <property type="entry name" value="NUCLEOLAR PROTEIN 10"/>
    <property type="match status" value="1"/>
</dbReference>
<dbReference type="GO" id="GO:0030686">
    <property type="term" value="C:90S preribosome"/>
    <property type="evidence" value="ECO:0007669"/>
    <property type="project" value="TreeGrafter"/>
</dbReference>